<dbReference type="Proteomes" id="UP001159257">
    <property type="component" value="Unassembled WGS sequence"/>
</dbReference>
<dbReference type="CDD" id="cd06583">
    <property type="entry name" value="PGRP"/>
    <property type="match status" value="1"/>
</dbReference>
<dbReference type="NCBIfam" id="NF008758">
    <property type="entry name" value="PRK11789.1"/>
    <property type="match status" value="1"/>
</dbReference>
<dbReference type="EC" id="3.5.1.28" evidence="5"/>
<evidence type="ECO:0000256" key="10">
    <source>
        <dbReference type="ARBA" id="ARBA00023316"/>
    </source>
</evidence>
<evidence type="ECO:0000256" key="8">
    <source>
        <dbReference type="ARBA" id="ARBA00022801"/>
    </source>
</evidence>
<dbReference type="SMART" id="SM00644">
    <property type="entry name" value="Ami_2"/>
    <property type="match status" value="1"/>
</dbReference>
<name>A0ABY1RWY7_9GAMM</name>
<dbReference type="Pfam" id="PF01510">
    <property type="entry name" value="Amidase_2"/>
    <property type="match status" value="1"/>
</dbReference>
<evidence type="ECO:0000256" key="2">
    <source>
        <dbReference type="ARBA" id="ARBA00001947"/>
    </source>
</evidence>
<keyword evidence="7" id="KW-0479">Metal-binding</keyword>
<keyword evidence="9" id="KW-0862">Zinc</keyword>
<evidence type="ECO:0000256" key="6">
    <source>
        <dbReference type="ARBA" id="ARBA00022490"/>
    </source>
</evidence>
<evidence type="ECO:0000259" key="13">
    <source>
        <dbReference type="SMART" id="SM00644"/>
    </source>
</evidence>
<evidence type="ECO:0000256" key="11">
    <source>
        <dbReference type="ARBA" id="ARBA00039257"/>
    </source>
</evidence>
<keyword evidence="6" id="KW-0963">Cytoplasm</keyword>
<evidence type="ECO:0000256" key="12">
    <source>
        <dbReference type="ARBA" id="ARBA00042615"/>
    </source>
</evidence>
<dbReference type="EMBL" id="FXWV01000001">
    <property type="protein sequence ID" value="SMR70032.1"/>
    <property type="molecule type" value="Genomic_DNA"/>
</dbReference>
<comment type="similarity">
    <text evidence="4">Belongs to the N-acetylmuramoyl-L-alanine amidase 2 family.</text>
</comment>
<comment type="cofactor">
    <cofactor evidence="2">
        <name>Zn(2+)</name>
        <dbReference type="ChEBI" id="CHEBI:29105"/>
    </cofactor>
</comment>
<dbReference type="PANTHER" id="PTHR30417">
    <property type="entry name" value="N-ACETYLMURAMOYL-L-ALANINE AMIDASE AMID"/>
    <property type="match status" value="1"/>
</dbReference>
<proteinExistence type="inferred from homology"/>
<evidence type="ECO:0000256" key="7">
    <source>
        <dbReference type="ARBA" id="ARBA00022723"/>
    </source>
</evidence>
<dbReference type="InterPro" id="IPR036505">
    <property type="entry name" value="Amidase/PGRP_sf"/>
</dbReference>
<comment type="catalytic activity">
    <reaction evidence="1">
        <text>Hydrolyzes the link between N-acetylmuramoyl residues and L-amino acid residues in certain cell-wall glycopeptides.</text>
        <dbReference type="EC" id="3.5.1.28"/>
    </reaction>
</comment>
<accession>A0ABY1RWY7</accession>
<evidence type="ECO:0000313" key="14">
    <source>
        <dbReference type="EMBL" id="SMR70032.1"/>
    </source>
</evidence>
<evidence type="ECO:0000256" key="3">
    <source>
        <dbReference type="ARBA" id="ARBA00004496"/>
    </source>
</evidence>
<dbReference type="InterPro" id="IPR051206">
    <property type="entry name" value="NAMLAA_amidase_2"/>
</dbReference>
<dbReference type="SUPFAM" id="SSF55846">
    <property type="entry name" value="N-acetylmuramoyl-L-alanine amidase-like"/>
    <property type="match status" value="1"/>
</dbReference>
<comment type="subcellular location">
    <subcellularLocation>
        <location evidence="3">Cytoplasm</location>
    </subcellularLocation>
</comment>
<evidence type="ECO:0000256" key="1">
    <source>
        <dbReference type="ARBA" id="ARBA00001561"/>
    </source>
</evidence>
<reference evidence="14 15" key="1">
    <citation type="submission" date="2017-05" db="EMBL/GenBank/DDBJ databases">
        <authorList>
            <person name="Varghese N."/>
            <person name="Submissions S."/>
        </authorList>
    </citation>
    <scope>NUCLEOTIDE SEQUENCE [LARGE SCALE GENOMIC DNA]</scope>
    <source>
        <strain evidence="14 15">CGMCC 1.7287</strain>
    </source>
</reference>
<keyword evidence="8" id="KW-0378">Hydrolase</keyword>
<sequence>MYYGARILTEIGQSEYAVWPESANTQSMDIIDHRITDATYIPSPNCNERPEGEISLLVIHNISLPPGQFGGGHVTELFTNRLDPDEHPYFAEIQGMEVSAHLLIERDGTMTQFVPFDRRAWHAGKSIFEGREACNDFSIGIELEGTDHTPYTDAQYEALAVVTRALMRAYPQLTKDRITSHSNIAPGRKTDPGSVFDWSRYRRSLG</sequence>
<keyword evidence="10" id="KW-0961">Cell wall biogenesis/degradation</keyword>
<protein>
    <recommendedName>
        <fullName evidence="11">1,6-anhydro-N-acetylmuramyl-L-alanine amidase AmpD</fullName>
        <ecNumber evidence="5">3.5.1.28</ecNumber>
    </recommendedName>
    <alternativeName>
        <fullName evidence="12">N-acetylmuramoyl-L-alanine amidase</fullName>
    </alternativeName>
</protein>
<dbReference type="Gene3D" id="3.40.80.10">
    <property type="entry name" value="Peptidoglycan recognition protein-like"/>
    <property type="match status" value="1"/>
</dbReference>
<gene>
    <name evidence="14" type="ORF">SAMN04487964_101438</name>
</gene>
<evidence type="ECO:0000256" key="5">
    <source>
        <dbReference type="ARBA" id="ARBA00011901"/>
    </source>
</evidence>
<organism evidence="14 15">
    <name type="scientific">Marinobacterium sediminicola</name>
    <dbReference type="NCBI Taxonomy" id="518898"/>
    <lineage>
        <taxon>Bacteria</taxon>
        <taxon>Pseudomonadati</taxon>
        <taxon>Pseudomonadota</taxon>
        <taxon>Gammaproteobacteria</taxon>
        <taxon>Oceanospirillales</taxon>
        <taxon>Oceanospirillaceae</taxon>
        <taxon>Marinobacterium</taxon>
    </lineage>
</organism>
<comment type="caution">
    <text evidence="14">The sequence shown here is derived from an EMBL/GenBank/DDBJ whole genome shotgun (WGS) entry which is preliminary data.</text>
</comment>
<evidence type="ECO:0000256" key="4">
    <source>
        <dbReference type="ARBA" id="ARBA00007553"/>
    </source>
</evidence>
<evidence type="ECO:0000256" key="9">
    <source>
        <dbReference type="ARBA" id="ARBA00022833"/>
    </source>
</evidence>
<feature type="domain" description="N-acetylmuramoyl-L-alanine amidase" evidence="13">
    <location>
        <begin position="43"/>
        <end position="193"/>
    </location>
</feature>
<dbReference type="PANTHER" id="PTHR30417:SF4">
    <property type="entry name" value="1,6-ANHYDRO-N-ACETYLMURAMYL-L-ALANINE AMIDASE AMPD"/>
    <property type="match status" value="1"/>
</dbReference>
<keyword evidence="15" id="KW-1185">Reference proteome</keyword>
<evidence type="ECO:0000313" key="15">
    <source>
        <dbReference type="Proteomes" id="UP001159257"/>
    </source>
</evidence>
<dbReference type="InterPro" id="IPR002502">
    <property type="entry name" value="Amidase_domain"/>
</dbReference>